<dbReference type="PANTHER" id="PTHR23502:SF74">
    <property type="entry name" value="MAJOR FACILITATOR SUPERFAMILY (MFS) PROFILE DOMAIN-CONTAINING PROTEIN"/>
    <property type="match status" value="1"/>
</dbReference>
<dbReference type="OrthoDB" id="9986881at2759"/>
<dbReference type="FunFam" id="1.20.1250.20:FF:000082">
    <property type="entry name" value="MFS multidrug transporter, putative"/>
    <property type="match status" value="1"/>
</dbReference>
<evidence type="ECO:0000256" key="4">
    <source>
        <dbReference type="ARBA" id="ARBA00023136"/>
    </source>
</evidence>
<keyword evidence="4 6" id="KW-0472">Membrane</keyword>
<keyword evidence="3 6" id="KW-1133">Transmembrane helix</keyword>
<dbReference type="PROSITE" id="PS50850">
    <property type="entry name" value="MFS"/>
    <property type="match status" value="1"/>
</dbReference>
<feature type="domain" description="Major facilitator superfamily (MFS) profile" evidence="7">
    <location>
        <begin position="88"/>
        <end position="522"/>
    </location>
</feature>
<dbReference type="PANTHER" id="PTHR23502">
    <property type="entry name" value="MAJOR FACILITATOR SUPERFAMILY"/>
    <property type="match status" value="1"/>
</dbReference>
<evidence type="ECO:0000256" key="3">
    <source>
        <dbReference type="ARBA" id="ARBA00022989"/>
    </source>
</evidence>
<accession>A0A1M2VEN4</accession>
<dbReference type="AlphaFoldDB" id="A0A1M2VEN4"/>
<feature type="transmembrane region" description="Helical" evidence="6">
    <location>
        <begin position="247"/>
        <end position="267"/>
    </location>
</feature>
<feature type="transmembrane region" description="Helical" evidence="6">
    <location>
        <begin position="157"/>
        <end position="175"/>
    </location>
</feature>
<dbReference type="InterPro" id="IPR011701">
    <property type="entry name" value="MFS"/>
</dbReference>
<keyword evidence="2 6" id="KW-0812">Transmembrane</keyword>
<dbReference type="GO" id="GO:0022857">
    <property type="term" value="F:transmembrane transporter activity"/>
    <property type="evidence" value="ECO:0007669"/>
    <property type="project" value="InterPro"/>
</dbReference>
<organism evidence="8 9">
    <name type="scientific">Trametes pubescens</name>
    <name type="common">White-rot fungus</name>
    <dbReference type="NCBI Taxonomy" id="154538"/>
    <lineage>
        <taxon>Eukaryota</taxon>
        <taxon>Fungi</taxon>
        <taxon>Dikarya</taxon>
        <taxon>Basidiomycota</taxon>
        <taxon>Agaricomycotina</taxon>
        <taxon>Agaricomycetes</taxon>
        <taxon>Polyporales</taxon>
        <taxon>Polyporaceae</taxon>
        <taxon>Trametes</taxon>
    </lineage>
</organism>
<feature type="transmembrane region" description="Helical" evidence="6">
    <location>
        <begin position="496"/>
        <end position="518"/>
    </location>
</feature>
<keyword evidence="9" id="KW-1185">Reference proteome</keyword>
<dbReference type="Gene3D" id="1.20.1250.20">
    <property type="entry name" value="MFS general substrate transporter like domains"/>
    <property type="match status" value="1"/>
</dbReference>
<dbReference type="InterPro" id="IPR036259">
    <property type="entry name" value="MFS_trans_sf"/>
</dbReference>
<evidence type="ECO:0000313" key="9">
    <source>
        <dbReference type="Proteomes" id="UP000184267"/>
    </source>
</evidence>
<dbReference type="EMBL" id="MNAD01001364">
    <property type="protein sequence ID" value="OJT06008.1"/>
    <property type="molecule type" value="Genomic_DNA"/>
</dbReference>
<feature type="transmembrane region" description="Helical" evidence="6">
    <location>
        <begin position="364"/>
        <end position="383"/>
    </location>
</feature>
<dbReference type="STRING" id="154538.A0A1M2VEN4"/>
<dbReference type="GO" id="GO:0005886">
    <property type="term" value="C:plasma membrane"/>
    <property type="evidence" value="ECO:0007669"/>
    <property type="project" value="TreeGrafter"/>
</dbReference>
<feature type="transmembrane region" description="Helical" evidence="6">
    <location>
        <begin position="187"/>
        <end position="208"/>
    </location>
</feature>
<dbReference type="SUPFAM" id="SSF103473">
    <property type="entry name" value="MFS general substrate transporter"/>
    <property type="match status" value="1"/>
</dbReference>
<evidence type="ECO:0000259" key="7">
    <source>
        <dbReference type="PROSITE" id="PS50850"/>
    </source>
</evidence>
<proteinExistence type="predicted"/>
<feature type="transmembrane region" description="Helical" evidence="6">
    <location>
        <begin position="469"/>
        <end position="490"/>
    </location>
</feature>
<dbReference type="Pfam" id="PF07690">
    <property type="entry name" value="MFS_1"/>
    <property type="match status" value="1"/>
</dbReference>
<feature type="transmembrane region" description="Helical" evidence="6">
    <location>
        <begin position="320"/>
        <end position="344"/>
    </location>
</feature>
<comment type="subcellular location">
    <subcellularLocation>
        <location evidence="1">Membrane</location>
        <topology evidence="1">Multi-pass membrane protein</topology>
    </subcellularLocation>
</comment>
<evidence type="ECO:0000256" key="1">
    <source>
        <dbReference type="ARBA" id="ARBA00004141"/>
    </source>
</evidence>
<name>A0A1M2VEN4_TRAPU</name>
<feature type="transmembrane region" description="Helical" evidence="6">
    <location>
        <begin position="429"/>
        <end position="457"/>
    </location>
</feature>
<dbReference type="OMA" id="WVFWIMM"/>
<dbReference type="InterPro" id="IPR020846">
    <property type="entry name" value="MFS_dom"/>
</dbReference>
<feature type="region of interest" description="Disordered" evidence="5">
    <location>
        <begin position="1"/>
        <end position="81"/>
    </location>
</feature>
<gene>
    <name evidence="8" type="ORF">TRAPUB_3195</name>
</gene>
<evidence type="ECO:0000256" key="2">
    <source>
        <dbReference type="ARBA" id="ARBA00022692"/>
    </source>
</evidence>
<feature type="transmembrane region" description="Helical" evidence="6">
    <location>
        <begin position="215"/>
        <end position="235"/>
    </location>
</feature>
<feature type="transmembrane region" description="Helical" evidence="6">
    <location>
        <begin position="90"/>
        <end position="107"/>
    </location>
</feature>
<feature type="compositionally biased region" description="Basic and acidic residues" evidence="5">
    <location>
        <begin position="26"/>
        <end position="39"/>
    </location>
</feature>
<comment type="caution">
    <text evidence="8">The sequence shown here is derived from an EMBL/GenBank/DDBJ whole genome shotgun (WGS) entry which is preliminary data.</text>
</comment>
<evidence type="ECO:0000313" key="8">
    <source>
        <dbReference type="EMBL" id="OJT06008.1"/>
    </source>
</evidence>
<evidence type="ECO:0000256" key="5">
    <source>
        <dbReference type="SAM" id="MobiDB-lite"/>
    </source>
</evidence>
<feature type="transmembrane region" description="Helical" evidence="6">
    <location>
        <begin position="127"/>
        <end position="145"/>
    </location>
</feature>
<protein>
    <recommendedName>
        <fullName evidence="7">Major facilitator superfamily (MFS) profile domain-containing protein</fullName>
    </recommendedName>
</protein>
<dbReference type="Proteomes" id="UP000184267">
    <property type="component" value="Unassembled WGS sequence"/>
</dbReference>
<dbReference type="CDD" id="cd17323">
    <property type="entry name" value="MFS_Tpo1_MDR_like"/>
    <property type="match status" value="1"/>
</dbReference>
<evidence type="ECO:0000256" key="6">
    <source>
        <dbReference type="SAM" id="Phobius"/>
    </source>
</evidence>
<feature type="transmembrane region" description="Helical" evidence="6">
    <location>
        <begin position="404"/>
        <end position="423"/>
    </location>
</feature>
<sequence>MSGFATPRSSTSTLHEPKMHQINPHVADELHREELRAEEYGGDDPLDPLPKENGHIPITEDEPKADPNKVAWDGPDDPTNPQNWTRARKWFITVLCLLMTVNVTFASSAPSAAGLYIAAEFHASDEVGYLVTSIFLCGYVVGPLLWGPGSELFGRRIVFRFTLICYVLLHLGQALAHNLTTLLVTRFLTGVFACAPLTNCGGVIVDIWDPVTRGYATALFSAGVFVGPVLGPIAGGFITSSFLGWRWVFWIMMIFAGACTLAAIVFLPETYAPVILQWKAQRLRKADPQANAGVYAEHEKSDWSPKGIFHRTLYRPVQMLVFEPILLLVTVYLSLVYGILYALFEALPLIFMGTRGFNIGESGLIFIGVGIGTSIGAYMTIPLSKHYPGLIVKWRGFPPPEERLLGAMIGAPSLVIGCFWLGWTGQYASIHWIVPAIATVPIGASVALVFNSFLAYLIDTYLQYSASAFSANTIIRSCVGAAFPLFTVQMFHKLGINWACTLIGFCALLLAPSPFLFYKYGAWIRQKSRFSPCLDLIIAKEIAAAEAAETKGSEKV</sequence>
<reference evidence="8 9" key="1">
    <citation type="submission" date="2016-10" db="EMBL/GenBank/DDBJ databases">
        <title>Genome sequence of the basidiomycete white-rot fungus Trametes pubescens.</title>
        <authorList>
            <person name="Makela M.R."/>
            <person name="Granchi Z."/>
            <person name="Peng M."/>
            <person name="De Vries R.P."/>
            <person name="Grigoriev I."/>
            <person name="Riley R."/>
            <person name="Hilden K."/>
        </authorList>
    </citation>
    <scope>NUCLEOTIDE SEQUENCE [LARGE SCALE GENOMIC DNA]</scope>
    <source>
        <strain evidence="8 9">FBCC735</strain>
    </source>
</reference>